<dbReference type="Pfam" id="PF07045">
    <property type="entry name" value="DUF1330"/>
    <property type="match status" value="1"/>
</dbReference>
<feature type="domain" description="DUF1330" evidence="1">
    <location>
        <begin position="2"/>
        <end position="95"/>
    </location>
</feature>
<organism evidence="2 3">
    <name type="scientific">Deinococcus roseus</name>
    <dbReference type="NCBI Taxonomy" id="392414"/>
    <lineage>
        <taxon>Bacteria</taxon>
        <taxon>Thermotogati</taxon>
        <taxon>Deinococcota</taxon>
        <taxon>Deinococci</taxon>
        <taxon>Deinococcales</taxon>
        <taxon>Deinococcaceae</taxon>
        <taxon>Deinococcus</taxon>
    </lineage>
</organism>
<dbReference type="InterPro" id="IPR011008">
    <property type="entry name" value="Dimeric_a/b-barrel"/>
</dbReference>
<comment type="caution">
    <text evidence="2">The sequence shown here is derived from an EMBL/GenBank/DDBJ whole genome shotgun (WGS) entry which is preliminary data.</text>
</comment>
<gene>
    <name evidence="2" type="ORF">GCM10008938_28960</name>
</gene>
<proteinExistence type="predicted"/>
<dbReference type="Proteomes" id="UP000632222">
    <property type="component" value="Unassembled WGS sequence"/>
</dbReference>
<dbReference type="EMBL" id="BMOD01000011">
    <property type="protein sequence ID" value="GGJ41140.1"/>
    <property type="molecule type" value="Genomic_DNA"/>
</dbReference>
<evidence type="ECO:0000259" key="1">
    <source>
        <dbReference type="Pfam" id="PF07045"/>
    </source>
</evidence>
<dbReference type="SUPFAM" id="SSF54909">
    <property type="entry name" value="Dimeric alpha+beta barrel"/>
    <property type="match status" value="1"/>
</dbReference>
<sequence>MPAYVIVNTRVSDPVKIQHYRDLAQQSVHKHGGRYVVRGGPLLVLEGEYHPERLVVLEFDSLEHIRQWYASEDYLQAKAAREGIAQFDMIAVEGLAVPL</sequence>
<protein>
    <recommendedName>
        <fullName evidence="1">DUF1330 domain-containing protein</fullName>
    </recommendedName>
</protein>
<dbReference type="InterPro" id="IPR010753">
    <property type="entry name" value="DUF1330"/>
</dbReference>
<dbReference type="Gene3D" id="3.30.70.100">
    <property type="match status" value="1"/>
</dbReference>
<evidence type="ECO:0000313" key="2">
    <source>
        <dbReference type="EMBL" id="GGJ41140.1"/>
    </source>
</evidence>
<reference evidence="3" key="1">
    <citation type="journal article" date="2019" name="Int. J. Syst. Evol. Microbiol.">
        <title>The Global Catalogue of Microorganisms (GCM) 10K type strain sequencing project: providing services to taxonomists for standard genome sequencing and annotation.</title>
        <authorList>
            <consortium name="The Broad Institute Genomics Platform"/>
            <consortium name="The Broad Institute Genome Sequencing Center for Infectious Disease"/>
            <person name="Wu L."/>
            <person name="Ma J."/>
        </authorList>
    </citation>
    <scope>NUCLEOTIDE SEQUENCE [LARGE SCALE GENOMIC DNA]</scope>
    <source>
        <strain evidence="3">JCM 14370</strain>
    </source>
</reference>
<evidence type="ECO:0000313" key="3">
    <source>
        <dbReference type="Proteomes" id="UP000632222"/>
    </source>
</evidence>
<name>A0ABQ2D3F8_9DEIO</name>
<dbReference type="RefSeq" id="WP_189003496.1">
    <property type="nucleotide sequence ID" value="NZ_BMOD01000011.1"/>
</dbReference>
<dbReference type="PANTHER" id="PTHR41521">
    <property type="match status" value="1"/>
</dbReference>
<keyword evidence="3" id="KW-1185">Reference proteome</keyword>
<accession>A0ABQ2D3F8</accession>
<dbReference type="PANTHER" id="PTHR41521:SF4">
    <property type="entry name" value="BLR0684 PROTEIN"/>
    <property type="match status" value="1"/>
</dbReference>